<name>A0ABW1XM60_9ALTE</name>
<evidence type="ECO:0000313" key="4">
    <source>
        <dbReference type="Proteomes" id="UP001596364"/>
    </source>
</evidence>
<gene>
    <name evidence="2 3" type="primary">rbfA</name>
    <name evidence="3" type="ORF">ACFP85_06935</name>
</gene>
<protein>
    <recommendedName>
        <fullName evidence="2">Ribosome-binding factor A</fullName>
    </recommendedName>
</protein>
<organism evidence="3 4">
    <name type="scientific">Pseudobowmanella zhangzhouensis</name>
    <dbReference type="NCBI Taxonomy" id="1537679"/>
    <lineage>
        <taxon>Bacteria</taxon>
        <taxon>Pseudomonadati</taxon>
        <taxon>Pseudomonadota</taxon>
        <taxon>Gammaproteobacteria</taxon>
        <taxon>Alteromonadales</taxon>
        <taxon>Alteromonadaceae</taxon>
    </lineage>
</organism>
<dbReference type="Pfam" id="PF02033">
    <property type="entry name" value="RBFA"/>
    <property type="match status" value="1"/>
</dbReference>
<evidence type="ECO:0000256" key="2">
    <source>
        <dbReference type="HAMAP-Rule" id="MF_00003"/>
    </source>
</evidence>
<comment type="subcellular location">
    <subcellularLocation>
        <location evidence="2">Cytoplasm</location>
    </subcellularLocation>
</comment>
<dbReference type="Gene3D" id="3.30.300.20">
    <property type="match status" value="1"/>
</dbReference>
<dbReference type="NCBIfam" id="TIGR00082">
    <property type="entry name" value="rbfA"/>
    <property type="match status" value="1"/>
</dbReference>
<sequence length="136" mass="15742">MAREFSRTDRVAHQIHKEVASILQNEFKNRDPRLGLVTVSGAEVSRDLAYAKVFVTFFENDPEKIKLYLDILEENKGFVRQLLSKRVRIRAVPALKFYQDTSITEGMRISNLVSETISKDRQRAEQAGRNIDDEQE</sequence>
<evidence type="ECO:0000256" key="1">
    <source>
        <dbReference type="ARBA" id="ARBA00022517"/>
    </source>
</evidence>
<comment type="caution">
    <text evidence="3">The sequence shown here is derived from an EMBL/GenBank/DDBJ whole genome shotgun (WGS) entry which is preliminary data.</text>
</comment>
<dbReference type="PANTHER" id="PTHR33515:SF1">
    <property type="entry name" value="RIBOSOME-BINDING FACTOR A, CHLOROPLASTIC-RELATED"/>
    <property type="match status" value="1"/>
</dbReference>
<comment type="similarity">
    <text evidence="2">Belongs to the RbfA family.</text>
</comment>
<dbReference type="HAMAP" id="MF_00003">
    <property type="entry name" value="RbfA"/>
    <property type="match status" value="1"/>
</dbReference>
<dbReference type="InterPro" id="IPR015946">
    <property type="entry name" value="KH_dom-like_a/b"/>
</dbReference>
<proteinExistence type="inferred from homology"/>
<dbReference type="InterPro" id="IPR000238">
    <property type="entry name" value="RbfA"/>
</dbReference>
<evidence type="ECO:0000313" key="3">
    <source>
        <dbReference type="EMBL" id="MFC6439880.1"/>
    </source>
</evidence>
<keyword evidence="4" id="KW-1185">Reference proteome</keyword>
<dbReference type="SUPFAM" id="SSF89919">
    <property type="entry name" value="Ribosome-binding factor A, RbfA"/>
    <property type="match status" value="1"/>
</dbReference>
<dbReference type="PROSITE" id="PS01319">
    <property type="entry name" value="RBFA"/>
    <property type="match status" value="1"/>
</dbReference>
<dbReference type="Proteomes" id="UP001596364">
    <property type="component" value="Unassembled WGS sequence"/>
</dbReference>
<reference evidence="4" key="1">
    <citation type="journal article" date="2019" name="Int. J. Syst. Evol. Microbiol.">
        <title>The Global Catalogue of Microorganisms (GCM) 10K type strain sequencing project: providing services to taxonomists for standard genome sequencing and annotation.</title>
        <authorList>
            <consortium name="The Broad Institute Genomics Platform"/>
            <consortium name="The Broad Institute Genome Sequencing Center for Infectious Disease"/>
            <person name="Wu L."/>
            <person name="Ma J."/>
        </authorList>
    </citation>
    <scope>NUCLEOTIDE SEQUENCE [LARGE SCALE GENOMIC DNA]</scope>
    <source>
        <strain evidence="4">CGMCC 1.16031</strain>
    </source>
</reference>
<dbReference type="PANTHER" id="PTHR33515">
    <property type="entry name" value="RIBOSOME-BINDING FACTOR A, CHLOROPLASTIC-RELATED"/>
    <property type="match status" value="1"/>
</dbReference>
<dbReference type="RefSeq" id="WP_131256767.1">
    <property type="nucleotide sequence ID" value="NZ_JBHSUS010000001.1"/>
</dbReference>
<keyword evidence="2" id="KW-0963">Cytoplasm</keyword>
<comment type="function">
    <text evidence="2">One of several proteins that assist in the late maturation steps of the functional core of the 30S ribosomal subunit. Associates with free 30S ribosomal subunits (but not with 30S subunits that are part of 70S ribosomes or polysomes). Required for efficient processing of 16S rRNA. May interact with the 5'-terminal helix region of 16S rRNA.</text>
</comment>
<dbReference type="InterPro" id="IPR020053">
    <property type="entry name" value="Ribosome-bd_factorA_CS"/>
</dbReference>
<comment type="subunit">
    <text evidence="2">Monomer. Binds 30S ribosomal subunits, but not 50S ribosomal subunits or 70S ribosomes.</text>
</comment>
<keyword evidence="1 2" id="KW-0690">Ribosome biogenesis</keyword>
<dbReference type="InterPro" id="IPR023799">
    <property type="entry name" value="RbfA_dom_sf"/>
</dbReference>
<accession>A0ABW1XM60</accession>
<dbReference type="EMBL" id="JBHSUS010000001">
    <property type="protein sequence ID" value="MFC6439880.1"/>
    <property type="molecule type" value="Genomic_DNA"/>
</dbReference>